<evidence type="ECO:0000256" key="1">
    <source>
        <dbReference type="ARBA" id="ARBA00005331"/>
    </source>
</evidence>
<feature type="domain" description="Autophagy-related protein 16" evidence="3">
    <location>
        <begin position="7"/>
        <end position="178"/>
    </location>
</feature>
<accession>A0A6G1LJD4</accession>
<dbReference type="Proteomes" id="UP000799436">
    <property type="component" value="Unassembled WGS sequence"/>
</dbReference>
<dbReference type="AlphaFoldDB" id="A0A6G1LJD4"/>
<feature type="region of interest" description="Disordered" evidence="2">
    <location>
        <begin position="13"/>
        <end position="59"/>
    </location>
</feature>
<proteinExistence type="inferred from homology"/>
<feature type="compositionally biased region" description="Basic and acidic residues" evidence="2">
    <location>
        <begin position="109"/>
        <end position="119"/>
    </location>
</feature>
<evidence type="ECO:0000313" key="5">
    <source>
        <dbReference type="Proteomes" id="UP000799436"/>
    </source>
</evidence>
<protein>
    <submittedName>
        <fullName evidence="4">Autophagy protein 16</fullName>
    </submittedName>
</protein>
<evidence type="ECO:0000256" key="2">
    <source>
        <dbReference type="SAM" id="MobiDB-lite"/>
    </source>
</evidence>
<dbReference type="CDD" id="cd22887">
    <property type="entry name" value="Atg16_CCD"/>
    <property type="match status" value="1"/>
</dbReference>
<feature type="compositionally biased region" description="Low complexity" evidence="2">
    <location>
        <begin position="96"/>
        <end position="107"/>
    </location>
</feature>
<dbReference type="OrthoDB" id="8949486at2759"/>
<reference evidence="4" key="1">
    <citation type="journal article" date="2020" name="Stud. Mycol.">
        <title>101 Dothideomycetes genomes: a test case for predicting lifestyles and emergence of pathogens.</title>
        <authorList>
            <person name="Haridas S."/>
            <person name="Albert R."/>
            <person name="Binder M."/>
            <person name="Bloem J."/>
            <person name="Labutti K."/>
            <person name="Salamov A."/>
            <person name="Andreopoulos B."/>
            <person name="Baker S."/>
            <person name="Barry K."/>
            <person name="Bills G."/>
            <person name="Bluhm B."/>
            <person name="Cannon C."/>
            <person name="Castanera R."/>
            <person name="Culley D."/>
            <person name="Daum C."/>
            <person name="Ezra D."/>
            <person name="Gonzalez J."/>
            <person name="Henrissat B."/>
            <person name="Kuo A."/>
            <person name="Liang C."/>
            <person name="Lipzen A."/>
            <person name="Lutzoni F."/>
            <person name="Magnuson J."/>
            <person name="Mondo S."/>
            <person name="Nolan M."/>
            <person name="Ohm R."/>
            <person name="Pangilinan J."/>
            <person name="Park H.-J."/>
            <person name="Ramirez L."/>
            <person name="Alfaro M."/>
            <person name="Sun H."/>
            <person name="Tritt A."/>
            <person name="Yoshinaga Y."/>
            <person name="Zwiers L.-H."/>
            <person name="Turgeon B."/>
            <person name="Goodwin S."/>
            <person name="Spatafora J."/>
            <person name="Crous P."/>
            <person name="Grigoriev I."/>
        </authorList>
    </citation>
    <scope>NUCLEOTIDE SEQUENCE</scope>
    <source>
        <strain evidence="4">CBS 116005</strain>
    </source>
</reference>
<feature type="compositionally biased region" description="Basic and acidic residues" evidence="2">
    <location>
        <begin position="13"/>
        <end position="25"/>
    </location>
</feature>
<keyword evidence="5" id="KW-1185">Reference proteome</keyword>
<organism evidence="4 5">
    <name type="scientific">Teratosphaeria nubilosa</name>
    <dbReference type="NCBI Taxonomy" id="161662"/>
    <lineage>
        <taxon>Eukaryota</taxon>
        <taxon>Fungi</taxon>
        <taxon>Dikarya</taxon>
        <taxon>Ascomycota</taxon>
        <taxon>Pezizomycotina</taxon>
        <taxon>Dothideomycetes</taxon>
        <taxon>Dothideomycetidae</taxon>
        <taxon>Mycosphaerellales</taxon>
        <taxon>Teratosphaeriaceae</taxon>
        <taxon>Teratosphaeria</taxon>
    </lineage>
</organism>
<name>A0A6G1LJD4_9PEZI</name>
<dbReference type="Pfam" id="PF08614">
    <property type="entry name" value="ATG16"/>
    <property type="match status" value="1"/>
</dbReference>
<evidence type="ECO:0000313" key="4">
    <source>
        <dbReference type="EMBL" id="KAF2773073.1"/>
    </source>
</evidence>
<gene>
    <name evidence="4" type="ORF">EJ03DRAFT_153057</name>
</gene>
<evidence type="ECO:0000259" key="3">
    <source>
        <dbReference type="Pfam" id="PF08614"/>
    </source>
</evidence>
<dbReference type="EMBL" id="ML995812">
    <property type="protein sequence ID" value="KAF2773073.1"/>
    <property type="molecule type" value="Genomic_DNA"/>
</dbReference>
<feature type="compositionally biased region" description="Pro residues" evidence="2">
    <location>
        <begin position="40"/>
        <end position="51"/>
    </location>
</feature>
<sequence>MSDWIEQYSAALSERDAREQAHKPYIDAYTRLAHRTASPPTAPLPSSPEPAPKGKEPRDPLLRLRTDLATTQKARTTLQARVDELTASLTALSTHHTAATAHMTSLARQKADAERKLRDRDEELKGKARLVTEAQDEMVALGLQLNMAEQKTQRLQRENEDLVARWMKRVGEEADRMNSDSHWA</sequence>
<dbReference type="InterPro" id="IPR013923">
    <property type="entry name" value="Autophagy-rel_prot_16_dom"/>
</dbReference>
<comment type="similarity">
    <text evidence="1">Belongs to the ATG16 family.</text>
</comment>
<feature type="region of interest" description="Disordered" evidence="2">
    <location>
        <begin position="96"/>
        <end position="119"/>
    </location>
</feature>
<dbReference type="Gene3D" id="1.20.5.170">
    <property type="match status" value="1"/>
</dbReference>